<reference evidence="1 2" key="1">
    <citation type="submission" date="2020-04" db="EMBL/GenBank/DDBJ databases">
        <authorList>
            <person name="Klaysubun C."/>
            <person name="Duangmal K."/>
            <person name="Lipun K."/>
        </authorList>
    </citation>
    <scope>NUCLEOTIDE SEQUENCE [LARGE SCALE GENOMIC DNA]</scope>
    <source>
        <strain evidence="1 2">DSM 45300</strain>
    </source>
</reference>
<proteinExistence type="predicted"/>
<dbReference type="EMBL" id="JAAXKZ010000016">
    <property type="protein sequence ID" value="NMH91364.1"/>
    <property type="molecule type" value="Genomic_DNA"/>
</dbReference>
<dbReference type="Pfam" id="PF04402">
    <property type="entry name" value="SIMPL"/>
    <property type="match status" value="1"/>
</dbReference>
<dbReference type="Proteomes" id="UP000586918">
    <property type="component" value="Unassembled WGS sequence"/>
</dbReference>
<dbReference type="PANTHER" id="PTHR34387:SF1">
    <property type="entry name" value="PERIPLASMIC IMMUNOGENIC PROTEIN"/>
    <property type="match status" value="1"/>
</dbReference>
<name>A0A848DFN0_9PSEU</name>
<keyword evidence="2" id="KW-1185">Reference proteome</keyword>
<protein>
    <submittedName>
        <fullName evidence="1">SIMPL domain-containing protein</fullName>
    </submittedName>
</protein>
<evidence type="ECO:0000313" key="2">
    <source>
        <dbReference type="Proteomes" id="UP000586918"/>
    </source>
</evidence>
<dbReference type="GO" id="GO:0006974">
    <property type="term" value="P:DNA damage response"/>
    <property type="evidence" value="ECO:0007669"/>
    <property type="project" value="TreeGrafter"/>
</dbReference>
<dbReference type="PANTHER" id="PTHR34387">
    <property type="entry name" value="SLR1258 PROTEIN"/>
    <property type="match status" value="1"/>
</dbReference>
<gene>
    <name evidence="1" type="ORF">HF519_07120</name>
</gene>
<dbReference type="InterPro" id="IPR052022">
    <property type="entry name" value="26kDa_periplasmic_antigen"/>
</dbReference>
<organism evidence="1 2">
    <name type="scientific">Pseudonocardia bannensis</name>
    <dbReference type="NCBI Taxonomy" id="630973"/>
    <lineage>
        <taxon>Bacteria</taxon>
        <taxon>Bacillati</taxon>
        <taxon>Actinomycetota</taxon>
        <taxon>Actinomycetes</taxon>
        <taxon>Pseudonocardiales</taxon>
        <taxon>Pseudonocardiaceae</taxon>
        <taxon>Pseudonocardia</taxon>
    </lineage>
</organism>
<dbReference type="Gene3D" id="3.30.110.170">
    <property type="entry name" value="Protein of unknown function (DUF541), domain 1"/>
    <property type="match status" value="1"/>
</dbReference>
<dbReference type="InterPro" id="IPR007497">
    <property type="entry name" value="SIMPL/DUF541"/>
</dbReference>
<dbReference type="AlphaFoldDB" id="A0A848DFN0"/>
<comment type="caution">
    <text evidence="1">The sequence shown here is derived from an EMBL/GenBank/DDBJ whole genome shotgun (WGS) entry which is preliminary data.</text>
</comment>
<dbReference type="Gene3D" id="3.30.70.2970">
    <property type="entry name" value="Protein of unknown function (DUF541), domain 2"/>
    <property type="match status" value="1"/>
</dbReference>
<evidence type="ECO:0000313" key="1">
    <source>
        <dbReference type="EMBL" id="NMH91364.1"/>
    </source>
</evidence>
<sequence length="208" mass="22132">MAPAAAEAPEIVTEGTGWDEQVADRAELDVTFSATGRDRASAVRDLGKRVAAAEPALSTPGLTVRSRRLWVHTEWRGNRPSGCRASEDLALLVTDVAVLEELLNALVSAEPAALNGPRWTLADPSAALRSAQRRAVSDARERAEGYAAALGGRLGPLRRLSEAAEHGAPIAYRMAARAEDAVDVHDLGLEPEPVRVTARCSTAWTLLP</sequence>
<accession>A0A848DFN0</accession>